<feature type="non-terminal residue" evidence="1">
    <location>
        <position position="171"/>
    </location>
</feature>
<accession>A0ABQ7NVM3</accession>
<sequence length="171" mass="20290">MTKRSLERTIRVNLIRDQIEIEEVLYWVPPTQLEDTASDLNYLLLINECLDLICETIKPDDLRVEKLARIYLEICFYKNYLCASIDVESDFFMRENSRLLLELADLGDELDVDKHLIEIENPLFKNNHENVNICKFDFVFLPNAFDSQDHLNLKEHFIIDATYLVKLFDEK</sequence>
<organism evidence="1 2">
    <name type="scientific">Brassica rapa subsp. trilocularis</name>
    <dbReference type="NCBI Taxonomy" id="1813537"/>
    <lineage>
        <taxon>Eukaryota</taxon>
        <taxon>Viridiplantae</taxon>
        <taxon>Streptophyta</taxon>
        <taxon>Embryophyta</taxon>
        <taxon>Tracheophyta</taxon>
        <taxon>Spermatophyta</taxon>
        <taxon>Magnoliopsida</taxon>
        <taxon>eudicotyledons</taxon>
        <taxon>Gunneridae</taxon>
        <taxon>Pentapetalae</taxon>
        <taxon>rosids</taxon>
        <taxon>malvids</taxon>
        <taxon>Brassicales</taxon>
        <taxon>Brassicaceae</taxon>
        <taxon>Brassiceae</taxon>
        <taxon>Brassica</taxon>
    </lineage>
</organism>
<reference evidence="1 2" key="1">
    <citation type="submission" date="2021-03" db="EMBL/GenBank/DDBJ databases">
        <authorList>
            <person name="King G.J."/>
            <person name="Bancroft I."/>
            <person name="Baten A."/>
            <person name="Bloomfield J."/>
            <person name="Borpatragohain P."/>
            <person name="He Z."/>
            <person name="Irish N."/>
            <person name="Irwin J."/>
            <person name="Liu K."/>
            <person name="Mauleon R.P."/>
            <person name="Moore J."/>
            <person name="Morris R."/>
            <person name="Ostergaard L."/>
            <person name="Wang B."/>
            <person name="Wells R."/>
        </authorList>
    </citation>
    <scope>NUCLEOTIDE SEQUENCE [LARGE SCALE GENOMIC DNA]</scope>
    <source>
        <strain evidence="1">R-o-18</strain>
        <tissue evidence="1">Leaf</tissue>
    </source>
</reference>
<comment type="caution">
    <text evidence="1">The sequence shown here is derived from an EMBL/GenBank/DDBJ whole genome shotgun (WGS) entry which is preliminary data.</text>
</comment>
<gene>
    <name evidence="1" type="primary">A01g506070.1_BraROA</name>
    <name evidence="1" type="ORF">IGI04_002475</name>
</gene>
<protein>
    <submittedName>
        <fullName evidence="1">Uncharacterized protein</fullName>
    </submittedName>
</protein>
<evidence type="ECO:0000313" key="1">
    <source>
        <dbReference type="EMBL" id="KAG5414908.1"/>
    </source>
</evidence>
<keyword evidence="2" id="KW-1185">Reference proteome</keyword>
<dbReference type="EMBL" id="JADBGQ010000001">
    <property type="protein sequence ID" value="KAG5414908.1"/>
    <property type="molecule type" value="Genomic_DNA"/>
</dbReference>
<proteinExistence type="predicted"/>
<evidence type="ECO:0000313" key="2">
    <source>
        <dbReference type="Proteomes" id="UP000823674"/>
    </source>
</evidence>
<dbReference type="Proteomes" id="UP000823674">
    <property type="component" value="Chromosome A01"/>
</dbReference>
<name>A0ABQ7NVM3_BRACM</name>